<dbReference type="GO" id="GO:0004650">
    <property type="term" value="F:polygalacturonase activity"/>
    <property type="evidence" value="ECO:0007669"/>
    <property type="project" value="InterPro"/>
</dbReference>
<dbReference type="PANTHER" id="PTHR31339">
    <property type="entry name" value="PECTIN LYASE-RELATED"/>
    <property type="match status" value="1"/>
</dbReference>
<proteinExistence type="inferred from homology"/>
<keyword evidence="8" id="KW-1185">Reference proteome</keyword>
<feature type="domain" description="Rhamnogalacturonase A/B/Epimerase-like pectate lyase" evidence="6">
    <location>
        <begin position="46"/>
        <end position="97"/>
    </location>
</feature>
<dbReference type="InterPro" id="IPR024535">
    <property type="entry name" value="RHGA/B-epi-like_pectate_lyase"/>
</dbReference>
<accession>A0A2U8E6V3</accession>
<dbReference type="SUPFAM" id="SSF51126">
    <property type="entry name" value="Pectin lyase-like"/>
    <property type="match status" value="1"/>
</dbReference>
<evidence type="ECO:0000259" key="6">
    <source>
        <dbReference type="Pfam" id="PF12708"/>
    </source>
</evidence>
<name>A0A2U8E6V3_9BACT</name>
<dbReference type="Proteomes" id="UP000244896">
    <property type="component" value="Chromosome"/>
</dbReference>
<evidence type="ECO:0000256" key="5">
    <source>
        <dbReference type="SAM" id="SignalP"/>
    </source>
</evidence>
<protein>
    <recommendedName>
        <fullName evidence="6">Rhamnogalacturonase A/B/Epimerase-like pectate lyase domain-containing protein</fullName>
    </recommendedName>
</protein>
<dbReference type="InterPro" id="IPR000743">
    <property type="entry name" value="Glyco_hydro_28"/>
</dbReference>
<feature type="chain" id="PRO_5016095893" description="Rhamnogalacturonase A/B/Epimerase-like pectate lyase domain-containing protein" evidence="5">
    <location>
        <begin position="29"/>
        <end position="507"/>
    </location>
</feature>
<dbReference type="EMBL" id="CP023004">
    <property type="protein sequence ID" value="AWI10272.1"/>
    <property type="molecule type" value="Genomic_DNA"/>
</dbReference>
<dbReference type="InterPro" id="IPR006626">
    <property type="entry name" value="PbH1"/>
</dbReference>
<organism evidence="7 8">
    <name type="scientific">Ereboglobus luteus</name>
    <dbReference type="NCBI Taxonomy" id="1796921"/>
    <lineage>
        <taxon>Bacteria</taxon>
        <taxon>Pseudomonadati</taxon>
        <taxon>Verrucomicrobiota</taxon>
        <taxon>Opitutia</taxon>
        <taxon>Opitutales</taxon>
        <taxon>Opitutaceae</taxon>
        <taxon>Ereboglobus</taxon>
    </lineage>
</organism>
<feature type="signal peptide" evidence="5">
    <location>
        <begin position="1"/>
        <end position="28"/>
    </location>
</feature>
<reference evidence="7 8" key="1">
    <citation type="journal article" date="2018" name="Syst. Appl. Microbiol.">
        <title>Ereboglobus luteus gen. nov. sp. nov. from cockroach guts, and new insights into the oxygen relationship of the genera Opitutus and Didymococcus (Verrucomicrobia: Opitutaceae).</title>
        <authorList>
            <person name="Tegtmeier D."/>
            <person name="Belitz A."/>
            <person name="Radek R."/>
            <person name="Heimerl T."/>
            <person name="Brune A."/>
        </authorList>
    </citation>
    <scope>NUCLEOTIDE SEQUENCE [LARGE SCALE GENOMIC DNA]</scope>
    <source>
        <strain evidence="7 8">Ho45</strain>
    </source>
</reference>
<dbReference type="GO" id="GO:0005975">
    <property type="term" value="P:carbohydrate metabolic process"/>
    <property type="evidence" value="ECO:0007669"/>
    <property type="project" value="InterPro"/>
</dbReference>
<keyword evidence="2 4" id="KW-0378">Hydrolase</keyword>
<dbReference type="InterPro" id="IPR011050">
    <property type="entry name" value="Pectin_lyase_fold/virulence"/>
</dbReference>
<dbReference type="AlphaFoldDB" id="A0A2U8E6V3"/>
<sequence length="507" mass="55390">MSARRTFRRLCALFIIHFSLFISGGIAAAHFTPPNYPVPTFPDRTFNLRDFGAKGDGKANDTAAFNKAFIACSKAGGGTVYVPPGNYLAASVRIQNNVRLQLDKDATITGGPAGAFLPPEPNPHRKYQDFGHSHFQNALMWGENVENFAVLGGTIDGGTIINGDPKEPGIGDKIFAIRVGKNLHFEGTTFTKGGHFVYLLNDCENITIANTVIKRSRDAIDLMGCRNVQIYDNHFTGCGDDTVGIKSDYALGRRIKTENIYVWNCYFETGCNGIQFGSETAGDFYNINVWGITIGRAGKAALGITCNDSAIIDGVRMNNIKIKGATTPVYMLISDRLRTGEKGVKPGVIRNVVISNVTAEQARANRRNIIVPATISGLPDYPLENITLENIKITMPGSGTAEDDAIKNPVYPKDYSPRSLGKRPAAGIFIRHVRGLTLRNVKLAYENPDKCPPLVAFDVHNLTLDGFDTQKTEAPHLLRLEAIKNLEIRNSRGLPDGKTAEIKNKTM</sequence>
<dbReference type="OrthoDB" id="9795222at2"/>
<evidence type="ECO:0000256" key="3">
    <source>
        <dbReference type="ARBA" id="ARBA00023295"/>
    </source>
</evidence>
<comment type="similarity">
    <text evidence="1 4">Belongs to the glycosyl hydrolase 28 family.</text>
</comment>
<evidence type="ECO:0000256" key="4">
    <source>
        <dbReference type="RuleBase" id="RU361169"/>
    </source>
</evidence>
<dbReference type="Pfam" id="PF12708">
    <property type="entry name" value="Pect-lyase_RHGA_epim"/>
    <property type="match status" value="1"/>
</dbReference>
<evidence type="ECO:0000256" key="2">
    <source>
        <dbReference type="ARBA" id="ARBA00022801"/>
    </source>
</evidence>
<dbReference type="KEGG" id="elut:CKA38_14335"/>
<keyword evidence="3 4" id="KW-0326">Glycosidase</keyword>
<evidence type="ECO:0000256" key="1">
    <source>
        <dbReference type="ARBA" id="ARBA00008834"/>
    </source>
</evidence>
<gene>
    <name evidence="7" type="ORF">CKA38_14335</name>
</gene>
<keyword evidence="5" id="KW-0732">Signal</keyword>
<dbReference type="Gene3D" id="2.160.20.10">
    <property type="entry name" value="Single-stranded right-handed beta-helix, Pectin lyase-like"/>
    <property type="match status" value="1"/>
</dbReference>
<dbReference type="PANTHER" id="PTHR31339:SF9">
    <property type="entry name" value="PLASMIN AND FIBRONECTIN-BINDING PROTEIN A"/>
    <property type="match status" value="1"/>
</dbReference>
<dbReference type="InterPro" id="IPR051801">
    <property type="entry name" value="GH28_Enzymes"/>
</dbReference>
<dbReference type="SMART" id="SM00710">
    <property type="entry name" value="PbH1"/>
    <property type="match status" value="5"/>
</dbReference>
<dbReference type="Pfam" id="PF00295">
    <property type="entry name" value="Glyco_hydro_28"/>
    <property type="match status" value="1"/>
</dbReference>
<dbReference type="RefSeq" id="WP_108826176.1">
    <property type="nucleotide sequence ID" value="NZ_CP023004.1"/>
</dbReference>
<evidence type="ECO:0000313" key="7">
    <source>
        <dbReference type="EMBL" id="AWI10272.1"/>
    </source>
</evidence>
<dbReference type="InterPro" id="IPR012334">
    <property type="entry name" value="Pectin_lyas_fold"/>
</dbReference>
<evidence type="ECO:0000313" key="8">
    <source>
        <dbReference type="Proteomes" id="UP000244896"/>
    </source>
</evidence>